<feature type="domain" description="Ketoreductase" evidence="3">
    <location>
        <begin position="386"/>
        <end position="573"/>
    </location>
</feature>
<dbReference type="EMBL" id="VLKU01000011">
    <property type="protein sequence ID" value="TWI30965.1"/>
    <property type="molecule type" value="Genomic_DNA"/>
</dbReference>
<reference evidence="4 5" key="1">
    <citation type="journal article" date="2015" name="Stand. Genomic Sci.">
        <title>Genomic Encyclopedia of Bacterial and Archaeal Type Strains, Phase III: the genomes of soil and plant-associated and newly described type strains.</title>
        <authorList>
            <person name="Whitman W.B."/>
            <person name="Woyke T."/>
            <person name="Klenk H.P."/>
            <person name="Zhou Y."/>
            <person name="Lilburn T.G."/>
            <person name="Beck B.J."/>
            <person name="De Vos P."/>
            <person name="Vandamme P."/>
            <person name="Eisen J.A."/>
            <person name="Garrity G."/>
            <person name="Hugenholtz P."/>
            <person name="Kyrpides N.C."/>
        </authorList>
    </citation>
    <scope>NUCLEOTIDE SEQUENCE [LARGE SCALE GENOMIC DNA]</scope>
    <source>
        <strain evidence="4 5">CGMCC 1.5364</strain>
    </source>
</reference>
<name>A0A562NFI8_9RHOB</name>
<keyword evidence="2" id="KW-0560">Oxidoreductase</keyword>
<dbReference type="InterPro" id="IPR002347">
    <property type="entry name" value="SDR_fam"/>
</dbReference>
<dbReference type="SMART" id="SM00822">
    <property type="entry name" value="PKS_KR"/>
    <property type="match status" value="1"/>
</dbReference>
<dbReference type="Proteomes" id="UP000316225">
    <property type="component" value="Unassembled WGS sequence"/>
</dbReference>
<accession>A0A562NFI8</accession>
<keyword evidence="5" id="KW-1185">Reference proteome</keyword>
<dbReference type="SUPFAM" id="SSF51735">
    <property type="entry name" value="NAD(P)-binding Rossmann-fold domains"/>
    <property type="match status" value="2"/>
</dbReference>
<dbReference type="InterPro" id="IPR013120">
    <property type="entry name" value="FAR_NAD-bd"/>
</dbReference>
<dbReference type="Gene3D" id="3.40.50.720">
    <property type="entry name" value="NAD(P)-binding Rossmann-like Domain"/>
    <property type="match status" value="2"/>
</dbReference>
<dbReference type="Pfam" id="PF07993">
    <property type="entry name" value="NAD_binding_4"/>
    <property type="match status" value="1"/>
</dbReference>
<dbReference type="OrthoDB" id="335726at2"/>
<dbReference type="InterPro" id="IPR020904">
    <property type="entry name" value="Sc_DH/Rdtase_CS"/>
</dbReference>
<dbReference type="CDD" id="cd05233">
    <property type="entry name" value="SDR_c"/>
    <property type="match status" value="1"/>
</dbReference>
<dbReference type="GO" id="GO:0016020">
    <property type="term" value="C:membrane"/>
    <property type="evidence" value="ECO:0007669"/>
    <property type="project" value="TreeGrafter"/>
</dbReference>
<sequence length="653" mass="72078">MHSDNASRYYVISGASGFLGRQLLATLASADPSARIFALIGRSQAGDLLDWLRRNNIDASNVTVLASKFEHENCGLAADAFASLEPGEVHFFHCAAHYDLSDDDREKCMAANVTGTSNAIKLGRQLSAKSFNHMSTIAVSGEYYGVWSETHFDEAGAWRSNYGRTKHMAEALVRDARFPVANIFRLGVLVGDARTGQHFKSDGIYGFFPALEGILKCLPSGTPLPSFGWGSIPICPVDHAATSIVALTAAADSGVNVFHLFEDDILRVDDILEALIGAADHNHAVFPSGLSHLVGRYNVLTPHDRVLRQLKEEVFDVLKDFDIPVELLPEINHPTQFTNAATSRRLRQLGVSSPKFNDYAPRIWRSWQAQQTIDANARASTRFEGANVLLTGGTSGIGRTIVQKLFVRNANIVVLGRNHEAFCQLHEALGRPPQNRLRFIECDLMDDDSIADALSRLDSEGWTPEIFVHAAGISIARHFLKMSEQIEETRRMTQVNFLSAATIIRKILPAMIQQGSGHIVSLSSISCQMDVAEYASYSASKAGLDQLMTVLRAELFGKGIRFSILHLPLVRTPMTQRNIRLRDVPMLSDEAAAARVIDAIVQQRFRTSEPYGLFFAVMKQVFPNGSLAASALIWRVFARLPYWARVLGKSDLR</sequence>
<evidence type="ECO:0000256" key="2">
    <source>
        <dbReference type="ARBA" id="ARBA00023002"/>
    </source>
</evidence>
<evidence type="ECO:0000313" key="5">
    <source>
        <dbReference type="Proteomes" id="UP000316225"/>
    </source>
</evidence>
<dbReference type="Pfam" id="PF00106">
    <property type="entry name" value="adh_short"/>
    <property type="match status" value="1"/>
</dbReference>
<dbReference type="PROSITE" id="PS00061">
    <property type="entry name" value="ADH_SHORT"/>
    <property type="match status" value="1"/>
</dbReference>
<evidence type="ECO:0000259" key="3">
    <source>
        <dbReference type="SMART" id="SM00822"/>
    </source>
</evidence>
<dbReference type="GO" id="GO:0016491">
    <property type="term" value="F:oxidoreductase activity"/>
    <property type="evidence" value="ECO:0007669"/>
    <property type="project" value="UniProtKB-KW"/>
</dbReference>
<dbReference type="PANTHER" id="PTHR44196">
    <property type="entry name" value="DEHYDROGENASE/REDUCTASE SDR FAMILY MEMBER 7B"/>
    <property type="match status" value="1"/>
</dbReference>
<comment type="caution">
    <text evidence="4">The sequence shown here is derived from an EMBL/GenBank/DDBJ whole genome shotgun (WGS) entry which is preliminary data.</text>
</comment>
<dbReference type="RefSeq" id="WP_145399276.1">
    <property type="nucleotide sequence ID" value="NZ_VLKU01000011.1"/>
</dbReference>
<protein>
    <submittedName>
        <fullName evidence="4">Short-subunit dehydrogenase</fullName>
    </submittedName>
</protein>
<proteinExistence type="inferred from homology"/>
<dbReference type="InterPro" id="IPR057326">
    <property type="entry name" value="KR_dom"/>
</dbReference>
<organism evidence="4 5">
    <name type="scientific">Paracoccus sulfuroxidans</name>
    <dbReference type="NCBI Taxonomy" id="384678"/>
    <lineage>
        <taxon>Bacteria</taxon>
        <taxon>Pseudomonadati</taxon>
        <taxon>Pseudomonadota</taxon>
        <taxon>Alphaproteobacteria</taxon>
        <taxon>Rhodobacterales</taxon>
        <taxon>Paracoccaceae</taxon>
        <taxon>Paracoccus</taxon>
    </lineage>
</organism>
<dbReference type="AlphaFoldDB" id="A0A562NFI8"/>
<dbReference type="PRINTS" id="PR00081">
    <property type="entry name" value="GDHRDH"/>
</dbReference>
<gene>
    <name evidence="4" type="ORF">IQ24_03189</name>
</gene>
<evidence type="ECO:0000256" key="1">
    <source>
        <dbReference type="ARBA" id="ARBA00006484"/>
    </source>
</evidence>
<dbReference type="PANTHER" id="PTHR44196:SF1">
    <property type="entry name" value="DEHYDROGENASE_REDUCTASE SDR FAMILY MEMBER 7B"/>
    <property type="match status" value="1"/>
</dbReference>
<evidence type="ECO:0000313" key="4">
    <source>
        <dbReference type="EMBL" id="TWI30965.1"/>
    </source>
</evidence>
<dbReference type="InterPro" id="IPR036291">
    <property type="entry name" value="NAD(P)-bd_dom_sf"/>
</dbReference>
<comment type="similarity">
    <text evidence="1">Belongs to the short-chain dehydrogenases/reductases (SDR) family.</text>
</comment>